<evidence type="ECO:0000313" key="3">
    <source>
        <dbReference type="EMBL" id="ACE03346.1"/>
    </source>
</evidence>
<gene>
    <name evidence="3" type="ordered locus">Cphamn1_0380</name>
</gene>
<dbReference type="CDD" id="cd00761">
    <property type="entry name" value="Glyco_tranf_GTA_type"/>
    <property type="match status" value="1"/>
</dbReference>
<dbReference type="AlphaFoldDB" id="B3ELL7"/>
<sequence length="298" mass="33943">MDFSVVIPVYNSSDFLFPALDSIAASSANREYEVIVVDDCSDDIGKTRQIVDSFSGVSLVQKERKTNAADSRNIGMALSKADYVFFLDSDDRVLPGYIDRRIRMLQETGAGLLFGDFLSSAGTRKIRAGIPSYAGGDTRDYLFVSGGDCRSSTISVNRKKLAGCTFDGSLEKHQDWGFLLRAYDAGTVIHFDPEPGVLMQVYHADRMSRSSNVDASRFFMRKYLKERRHINGFSRKHWKSVLAGRDQDAIRFFFGIYRPEKIFLKDAFRFYLYRILSTVPLVYPASCFITFFRKIKWQ</sequence>
<feature type="domain" description="Glycosyltransferase 2-like" evidence="2">
    <location>
        <begin position="4"/>
        <end position="120"/>
    </location>
</feature>
<evidence type="ECO:0000259" key="2">
    <source>
        <dbReference type="Pfam" id="PF00535"/>
    </source>
</evidence>
<keyword evidence="1" id="KW-1133">Transmembrane helix</keyword>
<dbReference type="Gene3D" id="3.90.550.10">
    <property type="entry name" value="Spore Coat Polysaccharide Biosynthesis Protein SpsA, Chain A"/>
    <property type="match status" value="1"/>
</dbReference>
<dbReference type="InterPro" id="IPR029044">
    <property type="entry name" value="Nucleotide-diphossugar_trans"/>
</dbReference>
<dbReference type="InterPro" id="IPR050834">
    <property type="entry name" value="Glycosyltransf_2"/>
</dbReference>
<organism evidence="3">
    <name type="scientific">Chlorobium phaeobacteroides (strain BS1)</name>
    <dbReference type="NCBI Taxonomy" id="331678"/>
    <lineage>
        <taxon>Bacteria</taxon>
        <taxon>Pseudomonadati</taxon>
        <taxon>Chlorobiota</taxon>
        <taxon>Chlorobiia</taxon>
        <taxon>Chlorobiales</taxon>
        <taxon>Chlorobiaceae</taxon>
        <taxon>Chlorobium/Pelodictyon group</taxon>
        <taxon>Chlorobium</taxon>
    </lineage>
</organism>
<dbReference type="Pfam" id="PF00535">
    <property type="entry name" value="Glycos_transf_2"/>
    <property type="match status" value="1"/>
</dbReference>
<dbReference type="InterPro" id="IPR001173">
    <property type="entry name" value="Glyco_trans_2-like"/>
</dbReference>
<dbReference type="PANTHER" id="PTHR43685:SF11">
    <property type="entry name" value="GLYCOSYLTRANSFERASE TAGX-RELATED"/>
    <property type="match status" value="1"/>
</dbReference>
<dbReference type="CAZy" id="GT2">
    <property type="family name" value="Glycosyltransferase Family 2"/>
</dbReference>
<dbReference type="eggNOG" id="COG1215">
    <property type="taxonomic scope" value="Bacteria"/>
</dbReference>
<feature type="transmembrane region" description="Helical" evidence="1">
    <location>
        <begin position="271"/>
        <end position="292"/>
    </location>
</feature>
<dbReference type="PANTHER" id="PTHR43685">
    <property type="entry name" value="GLYCOSYLTRANSFERASE"/>
    <property type="match status" value="1"/>
</dbReference>
<accession>B3ELL7</accession>
<name>B3ELL7_CHLPB</name>
<dbReference type="EMBL" id="CP001101">
    <property type="protein sequence ID" value="ACE03346.1"/>
    <property type="molecule type" value="Genomic_DNA"/>
</dbReference>
<keyword evidence="1" id="KW-0472">Membrane</keyword>
<dbReference type="OrthoDB" id="6638511at2"/>
<keyword evidence="1" id="KW-0812">Transmembrane</keyword>
<dbReference type="HOGENOM" id="CLU_924063_0_0_10"/>
<dbReference type="KEGG" id="cpb:Cphamn1_0380"/>
<dbReference type="GO" id="GO:0016740">
    <property type="term" value="F:transferase activity"/>
    <property type="evidence" value="ECO:0007669"/>
    <property type="project" value="UniProtKB-KW"/>
</dbReference>
<protein>
    <submittedName>
        <fullName evidence="3">Glycosyl transferase family 2</fullName>
    </submittedName>
</protein>
<dbReference type="SUPFAM" id="SSF53448">
    <property type="entry name" value="Nucleotide-diphospho-sugar transferases"/>
    <property type="match status" value="1"/>
</dbReference>
<dbReference type="STRING" id="331678.Cphamn1_0380"/>
<proteinExistence type="predicted"/>
<reference evidence="3" key="1">
    <citation type="submission" date="2008-06" db="EMBL/GenBank/DDBJ databases">
        <title>Complete sequence of Chlorobium phaeobacteroides BS1.</title>
        <authorList>
            <consortium name="US DOE Joint Genome Institute"/>
            <person name="Lucas S."/>
            <person name="Copeland A."/>
            <person name="Lapidus A."/>
            <person name="Glavina del Rio T."/>
            <person name="Dalin E."/>
            <person name="Tice H."/>
            <person name="Bruce D."/>
            <person name="Goodwin L."/>
            <person name="Pitluck S."/>
            <person name="Schmutz J."/>
            <person name="Larimer F."/>
            <person name="Land M."/>
            <person name="Hauser L."/>
            <person name="Kyrpides N."/>
            <person name="Ovchinnikova G."/>
            <person name="Li T."/>
            <person name="Liu Z."/>
            <person name="Zhao F."/>
            <person name="Overmann J."/>
            <person name="Bryant D.A."/>
            <person name="Richardson P."/>
        </authorList>
    </citation>
    <scope>NUCLEOTIDE SEQUENCE [LARGE SCALE GENOMIC DNA]</scope>
    <source>
        <strain evidence="3">BS1</strain>
    </source>
</reference>
<keyword evidence="3" id="KW-0808">Transferase</keyword>
<evidence type="ECO:0000256" key="1">
    <source>
        <dbReference type="SAM" id="Phobius"/>
    </source>
</evidence>